<evidence type="ECO:0000256" key="2">
    <source>
        <dbReference type="ARBA" id="ARBA00009190"/>
    </source>
</evidence>
<evidence type="ECO:0000256" key="5">
    <source>
        <dbReference type="ARBA" id="ARBA00023136"/>
    </source>
</evidence>
<dbReference type="RefSeq" id="WP_344607321.1">
    <property type="nucleotide sequence ID" value="NZ_BAAAHE010000035.1"/>
</dbReference>
<comment type="caution">
    <text evidence="6">Lacks conserved residue(s) required for the propagation of feature annotation.</text>
</comment>
<evidence type="ECO:0000256" key="3">
    <source>
        <dbReference type="ARBA" id="ARBA00022692"/>
    </source>
</evidence>
<dbReference type="Pfam" id="PF01169">
    <property type="entry name" value="GDT1"/>
    <property type="match status" value="2"/>
</dbReference>
<keyword evidence="5 6" id="KW-0472">Membrane</keyword>
<dbReference type="PANTHER" id="PTHR12608">
    <property type="entry name" value="TRANSMEMBRANE PROTEIN HTP-1 RELATED"/>
    <property type="match status" value="1"/>
</dbReference>
<feature type="transmembrane region" description="Helical" evidence="6">
    <location>
        <begin position="137"/>
        <end position="158"/>
    </location>
</feature>
<reference evidence="7 8" key="1">
    <citation type="journal article" date="2019" name="Int. J. Syst. Evol. Microbiol.">
        <title>The Global Catalogue of Microorganisms (GCM) 10K type strain sequencing project: providing services to taxonomists for standard genome sequencing and annotation.</title>
        <authorList>
            <consortium name="The Broad Institute Genomics Platform"/>
            <consortium name="The Broad Institute Genome Sequencing Center for Infectious Disease"/>
            <person name="Wu L."/>
            <person name="Ma J."/>
        </authorList>
    </citation>
    <scope>NUCLEOTIDE SEQUENCE [LARGE SCALE GENOMIC DNA]</scope>
    <source>
        <strain evidence="7 8">JCM 10671</strain>
    </source>
</reference>
<dbReference type="Proteomes" id="UP001500957">
    <property type="component" value="Unassembled WGS sequence"/>
</dbReference>
<comment type="subcellular location">
    <subcellularLocation>
        <location evidence="1 6">Membrane</location>
        <topology evidence="1 6">Multi-pass membrane protein</topology>
    </subcellularLocation>
</comment>
<comment type="caution">
    <text evidence="7">The sequence shown here is derived from an EMBL/GenBank/DDBJ whole genome shotgun (WGS) entry which is preliminary data.</text>
</comment>
<keyword evidence="4 6" id="KW-1133">Transmembrane helix</keyword>
<protein>
    <recommendedName>
        <fullName evidence="6">GDT1 family protein</fullName>
    </recommendedName>
</protein>
<keyword evidence="3 6" id="KW-0812">Transmembrane</keyword>
<accession>A0ABN1H5B5</accession>
<keyword evidence="8" id="KW-1185">Reference proteome</keyword>
<feature type="transmembrane region" description="Helical" evidence="6">
    <location>
        <begin position="170"/>
        <end position="188"/>
    </location>
</feature>
<organism evidence="7 8">
    <name type="scientific">Sporichthya brevicatena</name>
    <dbReference type="NCBI Taxonomy" id="171442"/>
    <lineage>
        <taxon>Bacteria</taxon>
        <taxon>Bacillati</taxon>
        <taxon>Actinomycetota</taxon>
        <taxon>Actinomycetes</taxon>
        <taxon>Sporichthyales</taxon>
        <taxon>Sporichthyaceae</taxon>
        <taxon>Sporichthya</taxon>
    </lineage>
</organism>
<evidence type="ECO:0000256" key="1">
    <source>
        <dbReference type="ARBA" id="ARBA00004141"/>
    </source>
</evidence>
<proteinExistence type="inferred from homology"/>
<dbReference type="InterPro" id="IPR001727">
    <property type="entry name" value="GDT1-like"/>
</dbReference>
<evidence type="ECO:0000313" key="7">
    <source>
        <dbReference type="EMBL" id="GAA0629304.1"/>
    </source>
</evidence>
<evidence type="ECO:0000313" key="8">
    <source>
        <dbReference type="Proteomes" id="UP001500957"/>
    </source>
</evidence>
<comment type="similarity">
    <text evidence="2 6">Belongs to the GDT1 family.</text>
</comment>
<feature type="transmembrane region" description="Helical" evidence="6">
    <location>
        <begin position="41"/>
        <end position="63"/>
    </location>
</feature>
<evidence type="ECO:0000256" key="6">
    <source>
        <dbReference type="RuleBase" id="RU365102"/>
    </source>
</evidence>
<sequence>MANAAVVAGTAFGVIFLAELPDKTMFASLAMGARMRARYVWLGTSSAFAVHATLAALVGGALAQLPDRPVKLASAAMFALGALLILRGSSETVDESGFDATQRFWPAYSAGFLAVFVSEWGDLTQITTANLAANNSALAVGIGAFVALCAVSGLALAAGRTIATKVPLLVVRRVAAGVMVTLSLWSLVQAFS</sequence>
<name>A0ABN1H5B5_9ACTN</name>
<gene>
    <name evidence="7" type="ORF">GCM10009547_36190</name>
</gene>
<evidence type="ECO:0000256" key="4">
    <source>
        <dbReference type="ARBA" id="ARBA00022989"/>
    </source>
</evidence>
<dbReference type="EMBL" id="BAAAHE010000035">
    <property type="protein sequence ID" value="GAA0629304.1"/>
    <property type="molecule type" value="Genomic_DNA"/>
</dbReference>
<dbReference type="PANTHER" id="PTHR12608:SF1">
    <property type="entry name" value="TRANSMEMBRANE PROTEIN 165"/>
    <property type="match status" value="1"/>
</dbReference>